<dbReference type="CDD" id="cd00075">
    <property type="entry name" value="HATPase"/>
    <property type="match status" value="1"/>
</dbReference>
<dbReference type="GO" id="GO:0004673">
    <property type="term" value="F:protein histidine kinase activity"/>
    <property type="evidence" value="ECO:0007669"/>
    <property type="project" value="UniProtKB-EC"/>
</dbReference>
<feature type="domain" description="Histidine kinase" evidence="8">
    <location>
        <begin position="311"/>
        <end position="508"/>
    </location>
</feature>
<gene>
    <name evidence="9" type="ORF">HMPREF1535_04446</name>
</gene>
<dbReference type="HOGENOM" id="CLU_042501_0_0_10"/>
<sequence length="508" mass="58257">MRSTYFIITLAICFCMSLHAENKANNYMKQAQSSLEQKDFTKARYLFLQAYKAFSNEGDYTQAIDCGTKATYLYYRENYYQEAFELCRQMTQFLLTEEQKAQKTFYDQRFQLTKERLQMYIKLKNAAQAQLQLNTLDNLVSQAGSEKLAEDFLYTQASYYYTFGQNEQGDASFSKLINQYKDKKEYDKVSECYKHLITIARSANNAPLMERTYEKYIVWTDSVKALNAQDELGALQLKYDDSLKTIQEKDDKLSGKQYMIVGLCTLVVILIAGLLFVAFLLLRFIVLNKKLKNIIQTTNEHSEQQTKFIQSISEQMKPTLDKLNVSAEELRAEAILTRVNALKQFSVNIQELSSLESSLMEPYEVQSFNMGSFCKKTMDKVKDKIHPDVEVIVDAPQLEVKTNAEQLERILLHLLNNAASHTTSGKIWLEFKRKGAHLCHIIVTDNGTGIPDELKENLFKPFSEVKDLAEGDGLGLPICALIANKLNGSLSIDMDYKKGCRFILVLQI</sequence>
<reference evidence="9 10" key="1">
    <citation type="submission" date="2013-04" db="EMBL/GenBank/DDBJ databases">
        <title>The Genome Sequence of Parabacteroides goldsteinii DSM 19448.</title>
        <authorList>
            <consortium name="The Broad Institute Genomics Platform"/>
            <person name="Earl A."/>
            <person name="Ward D."/>
            <person name="Feldgarden M."/>
            <person name="Gevers D."/>
            <person name="Martens E."/>
            <person name="Sakamoto M."/>
            <person name="Benno Y."/>
            <person name="Song Y."/>
            <person name="Liu C."/>
            <person name="Lee J."/>
            <person name="Bolanos M."/>
            <person name="Vaisanen M.L."/>
            <person name="Finegold S.M."/>
            <person name="Walker B."/>
            <person name="Young S."/>
            <person name="Zeng Q."/>
            <person name="Gargeya S."/>
            <person name="Fitzgerald M."/>
            <person name="Haas B."/>
            <person name="Abouelleil A."/>
            <person name="Allen A.W."/>
            <person name="Alvarado L."/>
            <person name="Arachchi H.M."/>
            <person name="Berlin A.M."/>
            <person name="Chapman S.B."/>
            <person name="Gainer-Dewar J."/>
            <person name="Goldberg J."/>
            <person name="Griggs A."/>
            <person name="Gujja S."/>
            <person name="Hansen M."/>
            <person name="Howarth C."/>
            <person name="Imamovic A."/>
            <person name="Ireland A."/>
            <person name="Larimer J."/>
            <person name="McCowan C."/>
            <person name="Murphy C."/>
            <person name="Pearson M."/>
            <person name="Poon T.W."/>
            <person name="Priest M."/>
            <person name="Roberts A."/>
            <person name="Saif S."/>
            <person name="Shea T."/>
            <person name="Sisk P."/>
            <person name="Sykes S."/>
            <person name="Wortman J."/>
            <person name="Nusbaum C."/>
            <person name="Birren B."/>
        </authorList>
    </citation>
    <scope>NUCLEOTIDE SEQUENCE [LARGE SCALE GENOMIC DNA]</scope>
    <source>
        <strain evidence="9 10">DSM 19448</strain>
    </source>
</reference>
<protein>
    <recommendedName>
        <fullName evidence="2">histidine kinase</fullName>
        <ecNumber evidence="2">2.7.13.3</ecNumber>
    </recommendedName>
</protein>
<evidence type="ECO:0000256" key="5">
    <source>
        <dbReference type="ARBA" id="ARBA00023012"/>
    </source>
</evidence>
<dbReference type="InterPro" id="IPR004358">
    <property type="entry name" value="Sig_transdc_His_kin-like_C"/>
</dbReference>
<dbReference type="Proteomes" id="UP000033047">
    <property type="component" value="Unassembled WGS sequence"/>
</dbReference>
<evidence type="ECO:0000256" key="3">
    <source>
        <dbReference type="ARBA" id="ARBA00022679"/>
    </source>
</evidence>
<proteinExistence type="predicted"/>
<evidence type="ECO:0000313" key="10">
    <source>
        <dbReference type="Proteomes" id="UP000033047"/>
    </source>
</evidence>
<keyword evidence="4" id="KW-0418">Kinase</keyword>
<dbReference type="InterPro" id="IPR005467">
    <property type="entry name" value="His_kinase_dom"/>
</dbReference>
<keyword evidence="5" id="KW-0902">Two-component regulatory system</keyword>
<dbReference type="PANTHER" id="PTHR43711:SF26">
    <property type="entry name" value="SENSOR HISTIDINE KINASE RCSC"/>
    <property type="match status" value="1"/>
</dbReference>
<accession>A0A0F5IPU9</accession>
<dbReference type="InterPro" id="IPR050736">
    <property type="entry name" value="Sensor_HK_Regulatory"/>
</dbReference>
<dbReference type="STRING" id="927665.HMPREF1535_04446"/>
<dbReference type="AlphaFoldDB" id="A0A0F5IPU9"/>
<comment type="caution">
    <text evidence="9">The sequence shown here is derived from an EMBL/GenBank/DDBJ whole genome shotgun (WGS) entry which is preliminary data.</text>
</comment>
<evidence type="ECO:0000256" key="2">
    <source>
        <dbReference type="ARBA" id="ARBA00012438"/>
    </source>
</evidence>
<dbReference type="PANTHER" id="PTHR43711">
    <property type="entry name" value="TWO-COMPONENT HISTIDINE KINASE"/>
    <property type="match status" value="1"/>
</dbReference>
<evidence type="ECO:0000256" key="6">
    <source>
        <dbReference type="SAM" id="Phobius"/>
    </source>
</evidence>
<dbReference type="RefSeq" id="WP_007658395.1">
    <property type="nucleotide sequence ID" value="NZ_KQ033913.1"/>
</dbReference>
<dbReference type="EMBL" id="AQHV01000025">
    <property type="protein sequence ID" value="KKB47589.1"/>
    <property type="molecule type" value="Genomic_DNA"/>
</dbReference>
<dbReference type="InterPro" id="IPR036890">
    <property type="entry name" value="HATPase_C_sf"/>
</dbReference>
<evidence type="ECO:0000256" key="4">
    <source>
        <dbReference type="ARBA" id="ARBA00022777"/>
    </source>
</evidence>
<name>A0A0F5IPU9_9BACT</name>
<evidence type="ECO:0000313" key="9">
    <source>
        <dbReference type="EMBL" id="KKB47589.1"/>
    </source>
</evidence>
<keyword evidence="6" id="KW-0472">Membrane</keyword>
<dbReference type="PATRIC" id="fig|927665.4.peg.4566"/>
<organism evidence="9 10">
    <name type="scientific">Parabacteroides goldsteinii DSM 19448 = WAL 12034</name>
    <dbReference type="NCBI Taxonomy" id="927665"/>
    <lineage>
        <taxon>Bacteria</taxon>
        <taxon>Pseudomonadati</taxon>
        <taxon>Bacteroidota</taxon>
        <taxon>Bacteroidia</taxon>
        <taxon>Bacteroidales</taxon>
        <taxon>Tannerellaceae</taxon>
        <taxon>Parabacteroides</taxon>
    </lineage>
</organism>
<keyword evidence="3" id="KW-0808">Transferase</keyword>
<evidence type="ECO:0000256" key="7">
    <source>
        <dbReference type="SAM" id="SignalP"/>
    </source>
</evidence>
<dbReference type="EC" id="2.7.13.3" evidence="2"/>
<dbReference type="GO" id="GO:0000160">
    <property type="term" value="P:phosphorelay signal transduction system"/>
    <property type="evidence" value="ECO:0007669"/>
    <property type="project" value="UniProtKB-KW"/>
</dbReference>
<feature type="chain" id="PRO_5002488224" description="histidine kinase" evidence="7">
    <location>
        <begin position="21"/>
        <end position="508"/>
    </location>
</feature>
<keyword evidence="7" id="KW-0732">Signal</keyword>
<keyword evidence="6" id="KW-1133">Transmembrane helix</keyword>
<feature type="signal peptide" evidence="7">
    <location>
        <begin position="1"/>
        <end position="20"/>
    </location>
</feature>
<dbReference type="InterPro" id="IPR003594">
    <property type="entry name" value="HATPase_dom"/>
</dbReference>
<evidence type="ECO:0000256" key="1">
    <source>
        <dbReference type="ARBA" id="ARBA00000085"/>
    </source>
</evidence>
<dbReference type="SUPFAM" id="SSF55874">
    <property type="entry name" value="ATPase domain of HSP90 chaperone/DNA topoisomerase II/histidine kinase"/>
    <property type="match status" value="1"/>
</dbReference>
<comment type="catalytic activity">
    <reaction evidence="1">
        <text>ATP + protein L-histidine = ADP + protein N-phospho-L-histidine.</text>
        <dbReference type="EC" id="2.7.13.3"/>
    </reaction>
</comment>
<dbReference type="Gene3D" id="3.30.565.10">
    <property type="entry name" value="Histidine kinase-like ATPase, C-terminal domain"/>
    <property type="match status" value="1"/>
</dbReference>
<dbReference type="SMART" id="SM00387">
    <property type="entry name" value="HATPase_c"/>
    <property type="match status" value="1"/>
</dbReference>
<keyword evidence="6" id="KW-0812">Transmembrane</keyword>
<dbReference type="PROSITE" id="PS50109">
    <property type="entry name" value="HIS_KIN"/>
    <property type="match status" value="1"/>
</dbReference>
<dbReference type="PRINTS" id="PR00344">
    <property type="entry name" value="BCTRLSENSOR"/>
</dbReference>
<dbReference type="Gene3D" id="1.25.40.10">
    <property type="entry name" value="Tetratricopeptide repeat domain"/>
    <property type="match status" value="1"/>
</dbReference>
<dbReference type="InterPro" id="IPR011990">
    <property type="entry name" value="TPR-like_helical_dom_sf"/>
</dbReference>
<feature type="transmembrane region" description="Helical" evidence="6">
    <location>
        <begin position="258"/>
        <end position="282"/>
    </location>
</feature>
<evidence type="ECO:0000259" key="8">
    <source>
        <dbReference type="PROSITE" id="PS50109"/>
    </source>
</evidence>
<dbReference type="Pfam" id="PF02518">
    <property type="entry name" value="HATPase_c"/>
    <property type="match status" value="1"/>
</dbReference>